<comment type="caution">
    <text evidence="1">The sequence shown here is derived from an EMBL/GenBank/DDBJ whole genome shotgun (WGS) entry which is preliminary data.</text>
</comment>
<gene>
    <name evidence="1" type="ORF">I0Q91_03355</name>
</gene>
<dbReference type="Proteomes" id="UP000621436">
    <property type="component" value="Unassembled WGS sequence"/>
</dbReference>
<accession>A0A931AT22</accession>
<reference evidence="1" key="1">
    <citation type="submission" date="2020-11" db="EMBL/GenBank/DDBJ databases">
        <title>Halonatronomonas betainensis gen. nov., sp. nov. a novel haloalkaliphilic representative of the family Halanaerobiacae capable of betaine degradation.</title>
        <authorList>
            <person name="Boltyanskaya Y."/>
            <person name="Kevbrin V."/>
            <person name="Detkova E."/>
            <person name="Grouzdev D.S."/>
            <person name="Koziaeva V."/>
            <person name="Zhilina T."/>
        </authorList>
    </citation>
    <scope>NUCLEOTIDE SEQUENCE</scope>
    <source>
        <strain evidence="1">Z-7014</strain>
    </source>
</reference>
<dbReference type="AlphaFoldDB" id="A0A931AT22"/>
<evidence type="ECO:0000313" key="1">
    <source>
        <dbReference type="EMBL" id="MBF8436104.1"/>
    </source>
</evidence>
<sequence>MDNKMIFKCKVCGDFNQEPVPEFLYIEVMHYKEHGDERDMQALTDLRCTACMSSRDYTVREILSFIAEYQNKP</sequence>
<name>A0A931AT22_9FIRM</name>
<protein>
    <submittedName>
        <fullName evidence="1">Uncharacterized protein</fullName>
    </submittedName>
</protein>
<organism evidence="1 2">
    <name type="scientific">Halonatronomonas betaini</name>
    <dbReference type="NCBI Taxonomy" id="2778430"/>
    <lineage>
        <taxon>Bacteria</taxon>
        <taxon>Bacillati</taxon>
        <taxon>Bacillota</taxon>
        <taxon>Clostridia</taxon>
        <taxon>Halanaerobiales</taxon>
        <taxon>Halarsenatibacteraceae</taxon>
        <taxon>Halonatronomonas</taxon>
    </lineage>
</organism>
<evidence type="ECO:0000313" key="2">
    <source>
        <dbReference type="Proteomes" id="UP000621436"/>
    </source>
</evidence>
<proteinExistence type="predicted"/>
<keyword evidence="2" id="KW-1185">Reference proteome</keyword>
<dbReference type="EMBL" id="JADPIE010000002">
    <property type="protein sequence ID" value="MBF8436104.1"/>
    <property type="molecule type" value="Genomic_DNA"/>
</dbReference>
<dbReference type="RefSeq" id="WP_270452871.1">
    <property type="nucleotide sequence ID" value="NZ_JADPIE010000002.1"/>
</dbReference>